<comment type="caution">
    <text evidence="3">The sequence shown here is derived from an EMBL/GenBank/DDBJ whole genome shotgun (WGS) entry which is preliminary data.</text>
</comment>
<keyword evidence="1" id="KW-0472">Membrane</keyword>
<evidence type="ECO:0000256" key="1">
    <source>
        <dbReference type="SAM" id="Phobius"/>
    </source>
</evidence>
<protein>
    <submittedName>
        <fullName evidence="3">Pimeloyl-ACP methyl ester carboxylesterase</fullName>
    </submittedName>
</protein>
<proteinExistence type="predicted"/>
<dbReference type="InterPro" id="IPR000073">
    <property type="entry name" value="AB_hydrolase_1"/>
</dbReference>
<organism evidence="3 4">
    <name type="scientific">Hydrogenophaga palleronii</name>
    <dbReference type="NCBI Taxonomy" id="65655"/>
    <lineage>
        <taxon>Bacteria</taxon>
        <taxon>Pseudomonadati</taxon>
        <taxon>Pseudomonadota</taxon>
        <taxon>Betaproteobacteria</taxon>
        <taxon>Burkholderiales</taxon>
        <taxon>Comamonadaceae</taxon>
        <taxon>Hydrogenophaga</taxon>
    </lineage>
</organism>
<dbReference type="SUPFAM" id="SSF53474">
    <property type="entry name" value="alpha/beta-Hydrolases"/>
    <property type="match status" value="1"/>
</dbReference>
<dbReference type="Proteomes" id="UP001265700">
    <property type="component" value="Unassembled WGS sequence"/>
</dbReference>
<evidence type="ECO:0000259" key="2">
    <source>
        <dbReference type="Pfam" id="PF00561"/>
    </source>
</evidence>
<keyword evidence="1" id="KW-0812">Transmembrane</keyword>
<dbReference type="EMBL" id="JAVDWU010000005">
    <property type="protein sequence ID" value="MDR7150801.1"/>
    <property type="molecule type" value="Genomic_DNA"/>
</dbReference>
<dbReference type="PANTHER" id="PTHR12277">
    <property type="entry name" value="ALPHA/BETA HYDROLASE DOMAIN-CONTAINING PROTEIN"/>
    <property type="match status" value="1"/>
</dbReference>
<keyword evidence="1" id="KW-1133">Transmembrane helix</keyword>
<dbReference type="Pfam" id="PF00561">
    <property type="entry name" value="Abhydrolase_1"/>
    <property type="match status" value="1"/>
</dbReference>
<dbReference type="PANTHER" id="PTHR12277:SF81">
    <property type="entry name" value="PROTEIN ABHD13"/>
    <property type="match status" value="1"/>
</dbReference>
<name>A0ABU1WND1_9BURK</name>
<gene>
    <name evidence="3" type="ORF">J2W49_002764</name>
</gene>
<feature type="domain" description="AB hydrolase-1" evidence="2">
    <location>
        <begin position="73"/>
        <end position="185"/>
    </location>
</feature>
<dbReference type="RefSeq" id="WP_310316942.1">
    <property type="nucleotide sequence ID" value="NZ_JAVDWU010000005.1"/>
</dbReference>
<accession>A0ABU1WND1</accession>
<dbReference type="InterPro" id="IPR029058">
    <property type="entry name" value="AB_hydrolase_fold"/>
</dbReference>
<reference evidence="3 4" key="1">
    <citation type="submission" date="2023-07" db="EMBL/GenBank/DDBJ databases">
        <title>Sorghum-associated microbial communities from plants grown in Nebraska, USA.</title>
        <authorList>
            <person name="Schachtman D."/>
        </authorList>
    </citation>
    <scope>NUCLEOTIDE SEQUENCE [LARGE SCALE GENOMIC DNA]</scope>
    <source>
        <strain evidence="3 4">4249</strain>
    </source>
</reference>
<feature type="transmembrane region" description="Helical" evidence="1">
    <location>
        <begin position="6"/>
        <end position="26"/>
    </location>
</feature>
<sequence>MLRKMVIFGGFVLLAYALLCAALYFFQRSLIYYPQPRAVELGVEPVVLTMRDGTVVNVTVRPNLGPDALIYFGGNAEDVSHQLPALAAAFPDHAIHLMHYRGYGGSGGQPSEDALVADAFELFDRVHRDHERVLVVGRSLGSGVAVRLASERPVARLVLVTPYHSILALARQQFPWAPVNWLLQDRYESWRHAPKVTAPTTLIAAEHDGVIPRASTDALHAHFAPGVARFHVLPGTGHNTISDNRMYLPLLQGGF</sequence>
<evidence type="ECO:0000313" key="3">
    <source>
        <dbReference type="EMBL" id="MDR7150801.1"/>
    </source>
</evidence>
<evidence type="ECO:0000313" key="4">
    <source>
        <dbReference type="Proteomes" id="UP001265700"/>
    </source>
</evidence>
<dbReference type="Gene3D" id="3.40.50.1820">
    <property type="entry name" value="alpha/beta hydrolase"/>
    <property type="match status" value="2"/>
</dbReference>
<keyword evidence="4" id="KW-1185">Reference proteome</keyword>